<reference evidence="9 10" key="1">
    <citation type="submission" date="2011-01" db="EMBL/GenBank/DDBJ databases">
        <authorList>
            <person name="Muzny D."/>
            <person name="Qin X."/>
            <person name="Buhay C."/>
            <person name="Dugan-Rocha S."/>
            <person name="Ding Y."/>
            <person name="Chen G."/>
            <person name="Hawes A."/>
            <person name="Holder M."/>
            <person name="Jhangiani S."/>
            <person name="Johnson A."/>
            <person name="Khan Z."/>
            <person name="Li Z."/>
            <person name="Liu W."/>
            <person name="Liu X."/>
            <person name="Perez L."/>
            <person name="Shen H."/>
            <person name="Wang Q."/>
            <person name="Watt J."/>
            <person name="Xi L."/>
            <person name="Xin Y."/>
            <person name="Zhou J."/>
            <person name="Deng J."/>
            <person name="Jiang H."/>
            <person name="Liu Y."/>
            <person name="Qu J."/>
            <person name="Song X.-Z."/>
            <person name="Zhang L."/>
            <person name="Villasana D."/>
            <person name="Johnson A."/>
            <person name="Liu J."/>
            <person name="Liyanage D."/>
            <person name="Lorensuhewa L."/>
            <person name="Robinson T."/>
            <person name="Song A."/>
            <person name="Song B.-B."/>
            <person name="Dinh H."/>
            <person name="Thornton R."/>
            <person name="Coyle M."/>
            <person name="Francisco L."/>
            <person name="Jackson L."/>
            <person name="Javaid M."/>
            <person name="Korchina V."/>
            <person name="Kovar C."/>
            <person name="Mata R."/>
            <person name="Mathew T."/>
            <person name="Ngo R."/>
            <person name="Nguyen L."/>
            <person name="Nguyen N."/>
            <person name="Okwuonu G."/>
            <person name="Ongeri F."/>
            <person name="Pham C."/>
            <person name="Simmons D."/>
            <person name="Wilczek-Boney K."/>
            <person name="Hale W."/>
            <person name="Jakkamsetti A."/>
            <person name="Pham P."/>
            <person name="Ruth R."/>
            <person name="San Lucas F."/>
            <person name="Warren J."/>
            <person name="Zhang J."/>
            <person name="Zhao Z."/>
            <person name="Zhou C."/>
            <person name="Zhu D."/>
            <person name="Lee S."/>
            <person name="Bess C."/>
            <person name="Blankenburg K."/>
            <person name="Forbes L."/>
            <person name="Fu Q."/>
            <person name="Gubbala S."/>
            <person name="Hirani K."/>
            <person name="Jayaseelan J.C."/>
            <person name="Lara F."/>
            <person name="Munidasa M."/>
            <person name="Palculict T."/>
            <person name="Patil S."/>
            <person name="Pu L.-L."/>
            <person name="Saada N."/>
            <person name="Tang L."/>
            <person name="Weissenberger G."/>
            <person name="Zhu Y."/>
            <person name="Hemphill L."/>
            <person name="Shang Y."/>
            <person name="Youmans B."/>
            <person name="Ayvaz T."/>
            <person name="Ross M."/>
            <person name="Santibanez J."/>
            <person name="Aqrawi P."/>
            <person name="Gross S."/>
            <person name="Joshi V."/>
            <person name="Fowler G."/>
            <person name="Nazareth L."/>
            <person name="Reid J."/>
            <person name="Worley K."/>
            <person name="Petrosino J."/>
            <person name="Highlander S."/>
            <person name="Gibbs R."/>
        </authorList>
    </citation>
    <scope>NUCLEOTIDE SEQUENCE [LARGE SCALE GENOMIC DNA]</scope>
    <source>
        <strain evidence="9 10">ATCC 49124</strain>
    </source>
</reference>
<evidence type="ECO:0000256" key="7">
    <source>
        <dbReference type="ARBA" id="ARBA00023136"/>
    </source>
</evidence>
<keyword evidence="4 8" id="KW-0812">Transmembrane</keyword>
<dbReference type="InterPro" id="IPR007227">
    <property type="entry name" value="Cell_shape_determining_MreD"/>
</dbReference>
<dbReference type="NCBIfam" id="TIGR03426">
    <property type="entry name" value="shape_MreD"/>
    <property type="match status" value="1"/>
</dbReference>
<comment type="subcellular location">
    <subcellularLocation>
        <location evidence="1">Cell membrane</location>
        <topology evidence="1">Multi-pass membrane protein</topology>
    </subcellularLocation>
</comment>
<keyword evidence="5" id="KW-0133">Cell shape</keyword>
<feature type="transmembrane region" description="Helical" evidence="8">
    <location>
        <begin position="36"/>
        <end position="57"/>
    </location>
</feature>
<evidence type="ECO:0000256" key="2">
    <source>
        <dbReference type="ARBA" id="ARBA00007776"/>
    </source>
</evidence>
<evidence type="ECO:0000313" key="9">
    <source>
        <dbReference type="EMBL" id="EFX95330.1"/>
    </source>
</evidence>
<keyword evidence="7 8" id="KW-0472">Membrane</keyword>
<evidence type="ECO:0000256" key="5">
    <source>
        <dbReference type="ARBA" id="ARBA00022960"/>
    </source>
</evidence>
<protein>
    <submittedName>
        <fullName evidence="9">Rod shape-determining protein MreD</fullName>
    </submittedName>
</protein>
<name>A0ABP2KLY5_STRVE</name>
<dbReference type="Pfam" id="PF04093">
    <property type="entry name" value="MreD"/>
    <property type="match status" value="1"/>
</dbReference>
<dbReference type="EMBL" id="AEVI01000079">
    <property type="protein sequence ID" value="EFX95330.1"/>
    <property type="molecule type" value="Genomic_DNA"/>
</dbReference>
<proteinExistence type="inferred from homology"/>
<dbReference type="Proteomes" id="UP000003697">
    <property type="component" value="Unassembled WGS sequence"/>
</dbReference>
<gene>
    <name evidence="9" type="primary">mreD</name>
    <name evidence="9" type="ORF">HMPREF9425_1765</name>
</gene>
<evidence type="ECO:0000256" key="8">
    <source>
        <dbReference type="SAM" id="Phobius"/>
    </source>
</evidence>
<evidence type="ECO:0000256" key="3">
    <source>
        <dbReference type="ARBA" id="ARBA00022475"/>
    </source>
</evidence>
<keyword evidence="10" id="KW-1185">Reference proteome</keyword>
<evidence type="ECO:0000313" key="10">
    <source>
        <dbReference type="Proteomes" id="UP000003697"/>
    </source>
</evidence>
<keyword evidence="6 8" id="KW-1133">Transmembrane helix</keyword>
<feature type="transmembrane region" description="Helical" evidence="8">
    <location>
        <begin position="109"/>
        <end position="131"/>
    </location>
</feature>
<comment type="caution">
    <text evidence="9">The sequence shown here is derived from an EMBL/GenBank/DDBJ whole genome shotgun (WGS) entry which is preliminary data.</text>
</comment>
<feature type="transmembrane region" description="Helical" evidence="8">
    <location>
        <begin position="6"/>
        <end position="24"/>
    </location>
</feature>
<feature type="transmembrane region" description="Helical" evidence="8">
    <location>
        <begin position="77"/>
        <end position="97"/>
    </location>
</feature>
<organism evidence="9 10">
    <name type="scientific">Streptococcus vestibularis ATCC 49124</name>
    <dbReference type="NCBI Taxonomy" id="889206"/>
    <lineage>
        <taxon>Bacteria</taxon>
        <taxon>Bacillati</taxon>
        <taxon>Bacillota</taxon>
        <taxon>Bacilli</taxon>
        <taxon>Lactobacillales</taxon>
        <taxon>Streptococcaceae</taxon>
        <taxon>Streptococcus</taxon>
    </lineage>
</organism>
<comment type="similarity">
    <text evidence="2">Belongs to the MreD family.</text>
</comment>
<sequence>MVNNMKFFKFSVIPFWLSIIPFLWDGHISMLLNHYFSPELFLSSHLFIIYMSILTLSRPNNFSFLYLVCLGFLYDTYYFKTVGIVIITLPLLSYLLAQLLRFVKRNAYVDCLLAFLFLFFFDTINFGFALYYGFTNESISDFIIYQLSPSLVFNLLIFILIKPIVEKLFLYLSVDRFK</sequence>
<evidence type="ECO:0000256" key="4">
    <source>
        <dbReference type="ARBA" id="ARBA00022692"/>
    </source>
</evidence>
<evidence type="ECO:0000256" key="1">
    <source>
        <dbReference type="ARBA" id="ARBA00004651"/>
    </source>
</evidence>
<keyword evidence="3" id="KW-1003">Cell membrane</keyword>
<evidence type="ECO:0000256" key="6">
    <source>
        <dbReference type="ARBA" id="ARBA00022989"/>
    </source>
</evidence>
<accession>A0ABP2KLY5</accession>
<feature type="transmembrane region" description="Helical" evidence="8">
    <location>
        <begin position="143"/>
        <end position="161"/>
    </location>
</feature>